<evidence type="ECO:0000256" key="10">
    <source>
        <dbReference type="ARBA" id="ARBA00023136"/>
    </source>
</evidence>
<organism evidence="12 13">
    <name type="scientific">Coffea arabica</name>
    <name type="common">Arabian coffee</name>
    <dbReference type="NCBI Taxonomy" id="13443"/>
    <lineage>
        <taxon>Eukaryota</taxon>
        <taxon>Viridiplantae</taxon>
        <taxon>Streptophyta</taxon>
        <taxon>Embryophyta</taxon>
        <taxon>Tracheophyta</taxon>
        <taxon>Spermatophyta</taxon>
        <taxon>Magnoliopsida</taxon>
        <taxon>eudicotyledons</taxon>
        <taxon>Gunneridae</taxon>
        <taxon>Pentapetalae</taxon>
        <taxon>asterids</taxon>
        <taxon>lamiids</taxon>
        <taxon>Gentianales</taxon>
        <taxon>Rubiaceae</taxon>
        <taxon>Ixoroideae</taxon>
        <taxon>Gardenieae complex</taxon>
        <taxon>Bertiereae - Coffeeae clade</taxon>
        <taxon>Coffeeae</taxon>
        <taxon>Coffea</taxon>
    </lineage>
</organism>
<dbReference type="Proteomes" id="UP001652660">
    <property type="component" value="Chromosome 8e"/>
</dbReference>
<keyword evidence="3" id="KW-0349">Heme</keyword>
<sequence length="338" mass="37749">MDLSSNSIPLSLFLAFVLALLMQWKRPNAAAQKQKLPPSPWKLPFIGNLHHLVGSLPHHALRKLAQKHGPLMHLQLGELSAIVVSSPRMAEEVMKTHDLAFADRAVSQATRIVVYGASDIAFAPYGDYWRQMHKICTQELLSARTVQSFSPIRQAEASRLVSSIQALAGGKEPINIAEKLYMYSSSMIRRSAFGKVSRDDQNAFVLIIKDGVAAKGMEIADLFPSYKFLHFFSVVKIKLEKWMQKQDKVLSNILRQHIRDFATKKSSTGGEFGQEDLIDVLLRVRESGGLQCQMTDDNIKAVIVWALKEFSGWNSLMDNAVALKLAMIKAKGTTVEED</sequence>
<dbReference type="InterPro" id="IPR036396">
    <property type="entry name" value="Cyt_P450_sf"/>
</dbReference>
<dbReference type="RefSeq" id="XP_071917924.1">
    <property type="nucleotide sequence ID" value="XM_072061823.1"/>
</dbReference>
<evidence type="ECO:0000256" key="1">
    <source>
        <dbReference type="ARBA" id="ARBA00004370"/>
    </source>
</evidence>
<evidence type="ECO:0000256" key="6">
    <source>
        <dbReference type="ARBA" id="ARBA00022989"/>
    </source>
</evidence>
<keyword evidence="7" id="KW-0560">Oxidoreductase</keyword>
<evidence type="ECO:0000256" key="5">
    <source>
        <dbReference type="ARBA" id="ARBA00022723"/>
    </source>
</evidence>
<dbReference type="GeneID" id="113703415"/>
<comment type="subcellular location">
    <subcellularLocation>
        <location evidence="1">Membrane</location>
    </subcellularLocation>
</comment>
<dbReference type="Pfam" id="PF00067">
    <property type="entry name" value="p450"/>
    <property type="match status" value="1"/>
</dbReference>
<evidence type="ECO:0000256" key="11">
    <source>
        <dbReference type="SAM" id="SignalP"/>
    </source>
</evidence>
<keyword evidence="5" id="KW-0479">Metal-binding</keyword>
<proteinExistence type="inferred from homology"/>
<feature type="chain" id="PRO_5045315963" evidence="11">
    <location>
        <begin position="31"/>
        <end position="338"/>
    </location>
</feature>
<evidence type="ECO:0000256" key="2">
    <source>
        <dbReference type="ARBA" id="ARBA00010617"/>
    </source>
</evidence>
<evidence type="ECO:0000256" key="7">
    <source>
        <dbReference type="ARBA" id="ARBA00023002"/>
    </source>
</evidence>
<dbReference type="InterPro" id="IPR001128">
    <property type="entry name" value="Cyt_P450"/>
</dbReference>
<feature type="signal peptide" evidence="11">
    <location>
        <begin position="1"/>
        <end position="30"/>
    </location>
</feature>
<keyword evidence="4" id="KW-0812">Transmembrane</keyword>
<accession>A0ABM4VEF9</accession>
<gene>
    <name evidence="13" type="primary">LOC113703415</name>
</gene>
<dbReference type="Gene3D" id="1.10.630.10">
    <property type="entry name" value="Cytochrome P450"/>
    <property type="match status" value="1"/>
</dbReference>
<reference evidence="13" key="1">
    <citation type="submission" date="2025-08" db="UniProtKB">
        <authorList>
            <consortium name="RefSeq"/>
        </authorList>
    </citation>
    <scope>IDENTIFICATION</scope>
    <source>
        <tissue evidence="13">Leaves</tissue>
    </source>
</reference>
<evidence type="ECO:0000256" key="8">
    <source>
        <dbReference type="ARBA" id="ARBA00023004"/>
    </source>
</evidence>
<keyword evidence="8" id="KW-0408">Iron</keyword>
<dbReference type="PANTHER" id="PTHR47955">
    <property type="entry name" value="CYTOCHROME P450 FAMILY 71 PROTEIN"/>
    <property type="match status" value="1"/>
</dbReference>
<evidence type="ECO:0000256" key="4">
    <source>
        <dbReference type="ARBA" id="ARBA00022692"/>
    </source>
</evidence>
<protein>
    <submittedName>
        <fullName evidence="13">Premnaspirodiene oxygenase-like</fullName>
    </submittedName>
</protein>
<evidence type="ECO:0000256" key="9">
    <source>
        <dbReference type="ARBA" id="ARBA00023033"/>
    </source>
</evidence>
<keyword evidence="11" id="KW-0732">Signal</keyword>
<evidence type="ECO:0000313" key="13">
    <source>
        <dbReference type="RefSeq" id="XP_071917924.1"/>
    </source>
</evidence>
<keyword evidence="6" id="KW-1133">Transmembrane helix</keyword>
<keyword evidence="9" id="KW-0503">Monooxygenase</keyword>
<evidence type="ECO:0000256" key="3">
    <source>
        <dbReference type="ARBA" id="ARBA00022617"/>
    </source>
</evidence>
<name>A0ABM4VEF9_COFAR</name>
<evidence type="ECO:0000313" key="12">
    <source>
        <dbReference type="Proteomes" id="UP001652660"/>
    </source>
</evidence>
<keyword evidence="12" id="KW-1185">Reference proteome</keyword>
<dbReference type="PANTHER" id="PTHR47955:SF9">
    <property type="entry name" value="PREMNASPIRODIENE OXYGENASE-LIKE"/>
    <property type="match status" value="1"/>
</dbReference>
<comment type="similarity">
    <text evidence="2">Belongs to the cytochrome P450 family.</text>
</comment>
<dbReference type="SUPFAM" id="SSF48264">
    <property type="entry name" value="Cytochrome P450"/>
    <property type="match status" value="1"/>
</dbReference>
<keyword evidence="10" id="KW-0472">Membrane</keyword>